<feature type="transmembrane region" description="Helical" evidence="2">
    <location>
        <begin position="89"/>
        <end position="109"/>
    </location>
</feature>
<dbReference type="InterPro" id="IPR011969">
    <property type="entry name" value="Clan_AA_Asp_peptidase_C"/>
</dbReference>
<dbReference type="EMBL" id="MTKO01000080">
    <property type="protein sequence ID" value="RWX45308.1"/>
    <property type="molecule type" value="Genomic_DNA"/>
</dbReference>
<dbReference type="Gene3D" id="2.40.70.10">
    <property type="entry name" value="Acid Proteases"/>
    <property type="match status" value="1"/>
</dbReference>
<dbReference type="CDD" id="cd05483">
    <property type="entry name" value="retropepsin_like_bacteria"/>
    <property type="match status" value="1"/>
</dbReference>
<keyword evidence="3" id="KW-0645">Protease</keyword>
<evidence type="ECO:0000313" key="3">
    <source>
        <dbReference type="EMBL" id="RWX45308.1"/>
    </source>
</evidence>
<comment type="caution">
    <text evidence="3">The sequence shown here is derived from an EMBL/GenBank/DDBJ whole genome shotgun (WGS) entry which is preliminary data.</text>
</comment>
<protein>
    <submittedName>
        <fullName evidence="3">Aspartyl protease family protein</fullName>
    </submittedName>
</protein>
<dbReference type="InterPro" id="IPR034122">
    <property type="entry name" value="Retropepsin-like_bacterial"/>
</dbReference>
<dbReference type="Pfam" id="PF13975">
    <property type="entry name" value="gag-asp_proteas"/>
    <property type="match status" value="1"/>
</dbReference>
<gene>
    <name evidence="3" type="ORF">H206_02208</name>
</gene>
<keyword evidence="2" id="KW-0472">Membrane</keyword>
<name>A0A444IWM0_9BACT</name>
<feature type="transmembrane region" description="Helical" evidence="2">
    <location>
        <begin position="55"/>
        <end position="77"/>
    </location>
</feature>
<evidence type="ECO:0000313" key="4">
    <source>
        <dbReference type="Proteomes" id="UP000287853"/>
    </source>
</evidence>
<evidence type="ECO:0000256" key="2">
    <source>
        <dbReference type="SAM" id="Phobius"/>
    </source>
</evidence>
<dbReference type="GO" id="GO:0006508">
    <property type="term" value="P:proteolysis"/>
    <property type="evidence" value="ECO:0007669"/>
    <property type="project" value="UniProtKB-KW"/>
</dbReference>
<dbReference type="Proteomes" id="UP000287853">
    <property type="component" value="Unassembled WGS sequence"/>
</dbReference>
<feature type="transmembrane region" description="Helical" evidence="2">
    <location>
        <begin position="115"/>
        <end position="133"/>
    </location>
</feature>
<dbReference type="SUPFAM" id="SSF50630">
    <property type="entry name" value="Acid proteases"/>
    <property type="match status" value="1"/>
</dbReference>
<keyword evidence="2" id="KW-1133">Transmembrane helix</keyword>
<dbReference type="AlphaFoldDB" id="A0A444IWM0"/>
<feature type="compositionally biased region" description="Basic and acidic residues" evidence="1">
    <location>
        <begin position="1"/>
        <end position="14"/>
    </location>
</feature>
<dbReference type="NCBIfam" id="TIGR02281">
    <property type="entry name" value="clan_AA_DTGA"/>
    <property type="match status" value="1"/>
</dbReference>
<reference evidence="3 4" key="1">
    <citation type="submission" date="2017-01" db="EMBL/GenBank/DDBJ databases">
        <title>The cable genome- insights into the physiology and evolution of filamentous bacteria capable of sulfide oxidation via long distance electron transfer.</title>
        <authorList>
            <person name="Schreiber L."/>
            <person name="Bjerg J.T."/>
            <person name="Boggild A."/>
            <person name="Van De Vossenberg J."/>
            <person name="Meysman F."/>
            <person name="Nielsen L.P."/>
            <person name="Schramm A."/>
            <person name="Kjeldsen K.U."/>
        </authorList>
    </citation>
    <scope>NUCLEOTIDE SEQUENCE [LARGE SCALE GENOMIC DNA]</scope>
    <source>
        <strain evidence="3">MCF</strain>
    </source>
</reference>
<dbReference type="InterPro" id="IPR001969">
    <property type="entry name" value="Aspartic_peptidase_AS"/>
</dbReference>
<evidence type="ECO:0000256" key="1">
    <source>
        <dbReference type="SAM" id="MobiDB-lite"/>
    </source>
</evidence>
<dbReference type="InterPro" id="IPR021109">
    <property type="entry name" value="Peptidase_aspartic_dom_sf"/>
</dbReference>
<proteinExistence type="predicted"/>
<sequence>MQEKDSTSKPDKARSVPTPSAPAPSHNEEDRSFLDFYGERKQEQPEQTDQFSSCFFVRFLCIAGVLAGLLIYLNDAFHAFSLGEDSGQILYAGIFILFASATLASGNMWRKIKQLAIWAVIGLVFMVGFSYRYELAGIKDRLLSEIMPSKGLQNTPNSVTFPVSSDGHFYIRAEVNGVPVVFLADTGASSIVLSPSDAKRLGINPAELAFDRIYETANGVVRGSSVRIDYFRVQGIQLHDIRVSINEAEMSNSLLGMTFFKRLKRYEVKEDKLTLYWEP</sequence>
<keyword evidence="4" id="KW-1185">Reference proteome</keyword>
<dbReference type="GO" id="GO:0004190">
    <property type="term" value="F:aspartic-type endopeptidase activity"/>
    <property type="evidence" value="ECO:0007669"/>
    <property type="project" value="InterPro"/>
</dbReference>
<keyword evidence="3" id="KW-0378">Hydrolase</keyword>
<keyword evidence="2" id="KW-0812">Transmembrane</keyword>
<feature type="region of interest" description="Disordered" evidence="1">
    <location>
        <begin position="1"/>
        <end position="31"/>
    </location>
</feature>
<organism evidence="3 4">
    <name type="scientific">Candidatus Electrothrix aarhusensis</name>
    <dbReference type="NCBI Taxonomy" id="1859131"/>
    <lineage>
        <taxon>Bacteria</taxon>
        <taxon>Pseudomonadati</taxon>
        <taxon>Thermodesulfobacteriota</taxon>
        <taxon>Desulfobulbia</taxon>
        <taxon>Desulfobulbales</taxon>
        <taxon>Desulfobulbaceae</taxon>
        <taxon>Candidatus Electrothrix</taxon>
    </lineage>
</organism>
<dbReference type="PROSITE" id="PS00141">
    <property type="entry name" value="ASP_PROTEASE"/>
    <property type="match status" value="1"/>
</dbReference>
<accession>A0A444IWM0</accession>